<keyword evidence="1" id="KW-0805">Transcription regulation</keyword>
<sequence length="208" mass="22427">MSAPEPVPPTSRRGDRTRAALVESALTLFAAQGVEATSVDQVTQAAKVAKGTFYVHFERKEDVLLEHAAALVGDLDARPFPDEPRAALHALAQRFVAAQAGTPRAVSGRMVREIIGHRSDWLRVLGRRRALSAVIEPILARGQEVGAIRDDQSPVRLAQALTILWLDNVIGWAERPEPRPLVNDLERATSLFLDGAAVGATPDGKPAP</sequence>
<reference evidence="6 7" key="1">
    <citation type="submission" date="2019-01" db="EMBL/GenBank/DDBJ databases">
        <title>Egibacter rhizosphaerae EGI 80759T.</title>
        <authorList>
            <person name="Chen D.-D."/>
            <person name="Tian Y."/>
            <person name="Jiao J.-Y."/>
            <person name="Zhang X.-T."/>
            <person name="Zhang Y.-G."/>
            <person name="Zhang Y."/>
            <person name="Xiao M."/>
            <person name="Shu W.-S."/>
            <person name="Li W.-J."/>
        </authorList>
    </citation>
    <scope>NUCLEOTIDE SEQUENCE [LARGE SCALE GENOMIC DNA]</scope>
    <source>
        <strain evidence="6 7">EGI 80759</strain>
    </source>
</reference>
<feature type="DNA-binding region" description="H-T-H motif" evidence="4">
    <location>
        <begin position="38"/>
        <end position="57"/>
    </location>
</feature>
<dbReference type="InterPro" id="IPR036271">
    <property type="entry name" value="Tet_transcr_reg_TetR-rel_C_sf"/>
</dbReference>
<evidence type="ECO:0000256" key="2">
    <source>
        <dbReference type="ARBA" id="ARBA00023125"/>
    </source>
</evidence>
<evidence type="ECO:0000313" key="7">
    <source>
        <dbReference type="Proteomes" id="UP000291469"/>
    </source>
</evidence>
<evidence type="ECO:0000313" key="6">
    <source>
        <dbReference type="EMBL" id="QBI21835.1"/>
    </source>
</evidence>
<dbReference type="PANTHER" id="PTHR30055">
    <property type="entry name" value="HTH-TYPE TRANSCRIPTIONAL REGULATOR RUTR"/>
    <property type="match status" value="1"/>
</dbReference>
<dbReference type="InterPro" id="IPR001647">
    <property type="entry name" value="HTH_TetR"/>
</dbReference>
<dbReference type="Proteomes" id="UP000291469">
    <property type="component" value="Chromosome"/>
</dbReference>
<dbReference type="InterPro" id="IPR050109">
    <property type="entry name" value="HTH-type_TetR-like_transc_reg"/>
</dbReference>
<dbReference type="KEGG" id="erz:ER308_00380"/>
<accession>A0A411YKW2</accession>
<dbReference type="PRINTS" id="PR00455">
    <property type="entry name" value="HTHTETR"/>
</dbReference>
<keyword evidence="3" id="KW-0804">Transcription</keyword>
<keyword evidence="7" id="KW-1185">Reference proteome</keyword>
<keyword evidence="2 4" id="KW-0238">DNA-binding</keyword>
<evidence type="ECO:0000256" key="1">
    <source>
        <dbReference type="ARBA" id="ARBA00023015"/>
    </source>
</evidence>
<dbReference type="Pfam" id="PF00440">
    <property type="entry name" value="TetR_N"/>
    <property type="match status" value="1"/>
</dbReference>
<dbReference type="AlphaFoldDB" id="A0A411YKW2"/>
<dbReference type="InterPro" id="IPR009057">
    <property type="entry name" value="Homeodomain-like_sf"/>
</dbReference>
<dbReference type="Gene3D" id="1.10.357.10">
    <property type="entry name" value="Tetracycline Repressor, domain 2"/>
    <property type="match status" value="1"/>
</dbReference>
<evidence type="ECO:0000259" key="5">
    <source>
        <dbReference type="PROSITE" id="PS50977"/>
    </source>
</evidence>
<organism evidence="6 7">
    <name type="scientific">Egibacter rhizosphaerae</name>
    <dbReference type="NCBI Taxonomy" id="1670831"/>
    <lineage>
        <taxon>Bacteria</taxon>
        <taxon>Bacillati</taxon>
        <taxon>Actinomycetota</taxon>
        <taxon>Nitriliruptoria</taxon>
        <taxon>Egibacterales</taxon>
        <taxon>Egibacteraceae</taxon>
        <taxon>Egibacter</taxon>
    </lineage>
</organism>
<dbReference type="SUPFAM" id="SSF46689">
    <property type="entry name" value="Homeodomain-like"/>
    <property type="match status" value="1"/>
</dbReference>
<dbReference type="EMBL" id="CP036402">
    <property type="protein sequence ID" value="QBI21835.1"/>
    <property type="molecule type" value="Genomic_DNA"/>
</dbReference>
<protein>
    <submittedName>
        <fullName evidence="6">TetR/AcrR family transcriptional regulator</fullName>
    </submittedName>
</protein>
<dbReference type="GO" id="GO:0000976">
    <property type="term" value="F:transcription cis-regulatory region binding"/>
    <property type="evidence" value="ECO:0007669"/>
    <property type="project" value="TreeGrafter"/>
</dbReference>
<evidence type="ECO:0000256" key="4">
    <source>
        <dbReference type="PROSITE-ProRule" id="PRU00335"/>
    </source>
</evidence>
<dbReference type="PROSITE" id="PS50977">
    <property type="entry name" value="HTH_TETR_2"/>
    <property type="match status" value="1"/>
</dbReference>
<dbReference type="PANTHER" id="PTHR30055:SF234">
    <property type="entry name" value="HTH-TYPE TRANSCRIPTIONAL REGULATOR BETI"/>
    <property type="match status" value="1"/>
</dbReference>
<gene>
    <name evidence="6" type="ORF">ER308_00380</name>
</gene>
<dbReference type="OrthoDB" id="268339at2"/>
<evidence type="ECO:0000256" key="3">
    <source>
        <dbReference type="ARBA" id="ARBA00023163"/>
    </source>
</evidence>
<feature type="domain" description="HTH tetR-type" evidence="5">
    <location>
        <begin position="15"/>
        <end position="75"/>
    </location>
</feature>
<name>A0A411YKW2_9ACTN</name>
<dbReference type="GO" id="GO:0003700">
    <property type="term" value="F:DNA-binding transcription factor activity"/>
    <property type="evidence" value="ECO:0007669"/>
    <property type="project" value="TreeGrafter"/>
</dbReference>
<dbReference type="SUPFAM" id="SSF48498">
    <property type="entry name" value="Tetracyclin repressor-like, C-terminal domain"/>
    <property type="match status" value="1"/>
</dbReference>
<proteinExistence type="predicted"/>